<feature type="domain" description="Response regulatory" evidence="7">
    <location>
        <begin position="491"/>
        <end position="607"/>
    </location>
</feature>
<protein>
    <recommendedName>
        <fullName evidence="2">histidine kinase</fullName>
        <ecNumber evidence="2">2.7.13.3</ecNumber>
    </recommendedName>
</protein>
<organism evidence="9 10">
    <name type="scientific">Candidatus Magnetobacterium casense</name>
    <dbReference type="NCBI Taxonomy" id="1455061"/>
    <lineage>
        <taxon>Bacteria</taxon>
        <taxon>Pseudomonadati</taxon>
        <taxon>Nitrospirota</taxon>
        <taxon>Thermodesulfovibrionia</taxon>
        <taxon>Thermodesulfovibrionales</taxon>
        <taxon>Candidatus Magnetobacteriaceae</taxon>
        <taxon>Candidatus Magnetobacterium</taxon>
    </lineage>
</organism>
<dbReference type="PROSITE" id="PS50109">
    <property type="entry name" value="HIS_KIN"/>
    <property type="match status" value="1"/>
</dbReference>
<evidence type="ECO:0000256" key="4">
    <source>
        <dbReference type="ARBA" id="ARBA00023012"/>
    </source>
</evidence>
<keyword evidence="3 5" id="KW-0597">Phosphoprotein</keyword>
<dbReference type="Proteomes" id="UP001196980">
    <property type="component" value="Unassembled WGS sequence"/>
</dbReference>
<dbReference type="PANTHER" id="PTHR45339:SF1">
    <property type="entry name" value="HYBRID SIGNAL TRANSDUCTION HISTIDINE KINASE J"/>
    <property type="match status" value="1"/>
</dbReference>
<feature type="domain" description="PAC" evidence="8">
    <location>
        <begin position="24"/>
        <end position="78"/>
    </location>
</feature>
<reference evidence="9 10" key="1">
    <citation type="journal article" date="2020" name="J Geophys Res Biogeosci">
        <title>Magnetotaxis as an Adaptation to Enable Bacterial Shuttling of Microbial Sulfur and Sulfur Cycling Across Aquatic Oxic#Anoxic Interfaces.</title>
        <authorList>
            <person name="Li J."/>
            <person name="Liu P."/>
            <person name="Wang J."/>
            <person name="Roberts A.P."/>
            <person name="Pan Y."/>
        </authorList>
    </citation>
    <scope>NUCLEOTIDE SEQUENCE [LARGE SCALE GENOMIC DNA]</scope>
    <source>
        <strain evidence="9 10">MYR-1_YQ</strain>
    </source>
</reference>
<evidence type="ECO:0000313" key="10">
    <source>
        <dbReference type="Proteomes" id="UP001196980"/>
    </source>
</evidence>
<evidence type="ECO:0000256" key="3">
    <source>
        <dbReference type="ARBA" id="ARBA00022553"/>
    </source>
</evidence>
<dbReference type="Pfam" id="PF13426">
    <property type="entry name" value="PAS_9"/>
    <property type="match status" value="1"/>
</dbReference>
<feature type="modified residue" description="4-aspartylphosphate" evidence="5">
    <location>
        <position position="540"/>
    </location>
</feature>
<dbReference type="InterPro" id="IPR003594">
    <property type="entry name" value="HATPase_dom"/>
</dbReference>
<dbReference type="InterPro" id="IPR000014">
    <property type="entry name" value="PAS"/>
</dbReference>
<keyword evidence="4" id="KW-0902">Two-component regulatory system</keyword>
<feature type="domain" description="Histidine kinase" evidence="6">
    <location>
        <begin position="96"/>
        <end position="319"/>
    </location>
</feature>
<feature type="modified residue" description="4-aspartylphosphate" evidence="5">
    <location>
        <position position="392"/>
    </location>
</feature>
<dbReference type="CDD" id="cd16922">
    <property type="entry name" value="HATPase_EvgS-ArcB-TorS-like"/>
    <property type="match status" value="1"/>
</dbReference>
<feature type="non-terminal residue" evidence="9">
    <location>
        <position position="1"/>
    </location>
</feature>
<comment type="catalytic activity">
    <reaction evidence="1">
        <text>ATP + protein L-histidine = ADP + protein N-phospho-L-histidine.</text>
        <dbReference type="EC" id="2.7.13.3"/>
    </reaction>
</comment>
<feature type="domain" description="Response regulatory" evidence="7">
    <location>
        <begin position="338"/>
        <end position="459"/>
    </location>
</feature>
<dbReference type="InterPro" id="IPR005467">
    <property type="entry name" value="His_kinase_dom"/>
</dbReference>
<dbReference type="CDD" id="cd00082">
    <property type="entry name" value="HisKA"/>
    <property type="match status" value="1"/>
</dbReference>
<evidence type="ECO:0000259" key="6">
    <source>
        <dbReference type="PROSITE" id="PS50109"/>
    </source>
</evidence>
<dbReference type="PANTHER" id="PTHR45339">
    <property type="entry name" value="HYBRID SIGNAL TRANSDUCTION HISTIDINE KINASE J"/>
    <property type="match status" value="1"/>
</dbReference>
<evidence type="ECO:0000259" key="7">
    <source>
        <dbReference type="PROSITE" id="PS50110"/>
    </source>
</evidence>
<dbReference type="PROSITE" id="PS50113">
    <property type="entry name" value="PAC"/>
    <property type="match status" value="1"/>
</dbReference>
<dbReference type="NCBIfam" id="TIGR00229">
    <property type="entry name" value="sensory_box"/>
    <property type="match status" value="1"/>
</dbReference>
<name>A0ABS6RV88_9BACT</name>
<dbReference type="EMBL" id="JABXWD010000030">
    <property type="protein sequence ID" value="MBV6340545.1"/>
    <property type="molecule type" value="Genomic_DNA"/>
</dbReference>
<dbReference type="CDD" id="cd17546">
    <property type="entry name" value="REC_hyHK_CKI1_RcsC-like"/>
    <property type="match status" value="1"/>
</dbReference>
<sequence>KILQSGSTPREVYADLWKSITAGNTWHGELLNKRKNNTFYWNNTTISPIRDAEGTVTHYLAVNEDITERKSIEVALKKAKEASEVANKAKSEFLANITHEIRTPMNAIIGMTEFVLDTELKKQQRDYLDLVLTSANSLLTILNSILDFSKIEAGKLDLESVGFDIYPLVENIFDTLSIQAHKKGIELYCRIKPNVPTKLIGDPARLSQVIINIVGNALKFTDEGEVATVVNVEPDSLDGDSVMLHFSVSDTGIGIPQDKIGYIFSTFSQADGSTTRKYGGTGLGLTISKQLVSLMGGDIWVESKEGAGSTFHFTVRVRVKDIRELHRTPPELDLNGKRILTVCTYATSCTIIKEMLNDFGAEIKRVKEPKEALEDLGRARDAGLPYDIVFVDVRIAEIGGFKVTEQIVHDPTLTRFVVIILNSNYRTGDIERCTQLGLAGYIIKPIKYKDVISTVQRLLIDQNKTITPQLTPPKPEIQKTETFREVKVDVNILLVEDNATNRLLAREVLKKQGYAVTEAVDGAKAIELLKNNRFDIILMDVHMPVMDGFEATKIIKDSPATRSIPVIAMTAYAMKGDRERCLEAGMDDYITKPIRANDLIEIIKRYGPEESLNETQQIPITGIPLLSPQAPKPKEGIEIPEEDNLATFLKKTALQIDTIKKAFDDQDNDTIERLVGKLKKETEKAGLTQLQPSAFRVLLSIRKGDTDAALKHFQTFEDAFNKIIETKYLV</sequence>
<accession>A0ABS6RV88</accession>
<dbReference type="Pfam" id="PF00512">
    <property type="entry name" value="HisKA"/>
    <property type="match status" value="1"/>
</dbReference>
<gene>
    <name evidence="9" type="ORF">HWQ67_02990</name>
</gene>
<comment type="caution">
    <text evidence="9">The sequence shown here is derived from an EMBL/GenBank/DDBJ whole genome shotgun (WGS) entry which is preliminary data.</text>
</comment>
<evidence type="ECO:0000256" key="5">
    <source>
        <dbReference type="PROSITE-ProRule" id="PRU00169"/>
    </source>
</evidence>
<evidence type="ECO:0000313" key="9">
    <source>
        <dbReference type="EMBL" id="MBV6340545.1"/>
    </source>
</evidence>
<keyword evidence="10" id="KW-1185">Reference proteome</keyword>
<dbReference type="RefSeq" id="WP_218251165.1">
    <property type="nucleotide sequence ID" value="NZ_JABXWD010000030.1"/>
</dbReference>
<dbReference type="Pfam" id="PF00072">
    <property type="entry name" value="Response_reg"/>
    <property type="match status" value="2"/>
</dbReference>
<dbReference type="InterPro" id="IPR001610">
    <property type="entry name" value="PAC"/>
</dbReference>
<dbReference type="SMART" id="SM00086">
    <property type="entry name" value="PAC"/>
    <property type="match status" value="1"/>
</dbReference>
<proteinExistence type="predicted"/>
<dbReference type="SMART" id="SM00387">
    <property type="entry name" value="HATPase_c"/>
    <property type="match status" value="1"/>
</dbReference>
<dbReference type="Pfam" id="PF02518">
    <property type="entry name" value="HATPase_c"/>
    <property type="match status" value="1"/>
</dbReference>
<evidence type="ECO:0000259" key="8">
    <source>
        <dbReference type="PROSITE" id="PS50113"/>
    </source>
</evidence>
<dbReference type="InterPro" id="IPR003661">
    <property type="entry name" value="HisK_dim/P_dom"/>
</dbReference>
<evidence type="ECO:0000256" key="2">
    <source>
        <dbReference type="ARBA" id="ARBA00012438"/>
    </source>
</evidence>
<dbReference type="PROSITE" id="PS50110">
    <property type="entry name" value="RESPONSE_REGULATORY"/>
    <property type="match status" value="2"/>
</dbReference>
<dbReference type="EC" id="2.7.13.3" evidence="2"/>
<dbReference type="SMART" id="SM00448">
    <property type="entry name" value="REC"/>
    <property type="match status" value="2"/>
</dbReference>
<dbReference type="InterPro" id="IPR001789">
    <property type="entry name" value="Sig_transdc_resp-reg_receiver"/>
</dbReference>
<evidence type="ECO:0000256" key="1">
    <source>
        <dbReference type="ARBA" id="ARBA00000085"/>
    </source>
</evidence>
<dbReference type="InterPro" id="IPR000700">
    <property type="entry name" value="PAS-assoc_C"/>
</dbReference>
<dbReference type="SMART" id="SM00388">
    <property type="entry name" value="HisKA"/>
    <property type="match status" value="1"/>
</dbReference>